<evidence type="ECO:0000313" key="8">
    <source>
        <dbReference type="Proteomes" id="UP001151516"/>
    </source>
</evidence>
<feature type="binding site" evidence="5">
    <location>
        <position position="66"/>
    </location>
    <ligand>
        <name>S-adenosyl-L-methionine</name>
        <dbReference type="ChEBI" id="CHEBI:59789"/>
    </ligand>
</feature>
<dbReference type="PANTHER" id="PTHR14614">
    <property type="entry name" value="HEPATOCELLULAR CARCINOMA-ASSOCIATED ANTIGEN"/>
    <property type="match status" value="1"/>
</dbReference>
<evidence type="ECO:0000256" key="2">
    <source>
        <dbReference type="ARBA" id="ARBA00022603"/>
    </source>
</evidence>
<name>A0A9W8GPV5_9FUNG</name>
<dbReference type="SUPFAM" id="SSF53335">
    <property type="entry name" value="S-adenosyl-L-methionine-dependent methyltransferases"/>
    <property type="match status" value="1"/>
</dbReference>
<dbReference type="GO" id="GO:0032259">
    <property type="term" value="P:methylation"/>
    <property type="evidence" value="ECO:0007669"/>
    <property type="project" value="UniProtKB-KW"/>
</dbReference>
<dbReference type="OrthoDB" id="46564at2759"/>
<evidence type="ECO:0000256" key="5">
    <source>
        <dbReference type="HAMAP-Rule" id="MF_03223"/>
    </source>
</evidence>
<keyword evidence="1 5" id="KW-0963">Cytoplasm</keyword>
<comment type="function">
    <text evidence="5">S-adenosyl-L-methionine-dependent protein methyltransferase that trimethylates the N-terminal glycine 'Gly-2' of elongation factor 1-alpha, before also catalyzing the mono- and dimethylation of 'Lys-3'.</text>
</comment>
<dbReference type="HAMAP" id="MF_03223">
    <property type="entry name" value="Methyltr_EFM7"/>
    <property type="match status" value="1"/>
</dbReference>
<proteinExistence type="inferred from homology"/>
<feature type="region of interest" description="Disordered" evidence="6">
    <location>
        <begin position="1"/>
        <end position="29"/>
    </location>
</feature>
<dbReference type="EC" id="2.1.1.-" evidence="5"/>
<feature type="binding site" evidence="5">
    <location>
        <position position="114"/>
    </location>
    <ligand>
        <name>S-adenosyl-L-methionine</name>
        <dbReference type="ChEBI" id="CHEBI:59789"/>
    </ligand>
</feature>
<sequence>MASSRNSEDMDNDFGLFQEPEDYYPPKPDDKVEVFERNPEWVTAGTPSKITVNLLGAHPLWGHYLWNAAKVFANYLDERKHIVQGRSVLELGAAGALPSLVSACNGASRVVITDYPDHDLVENIRRNVKANVPADRIAGGLVAVEGFKWGHDIERVAELSDSGTFDVLILSDLVFNHSEHSGLLRSVDRLMTKPRADGSGGGEAFVFFTHHRPWLADKDMDFLTRAHDELGLTVTRLVEDYTGAMFDSDPGDERVRGTVHGFCLSFPPPSSQSS</sequence>
<dbReference type="PANTHER" id="PTHR14614:SF10">
    <property type="entry name" value="PROTEIN N-TERMINAL AND LYSINE N-METHYLTRANSFERASE EFM7"/>
    <property type="match status" value="1"/>
</dbReference>
<evidence type="ECO:0000256" key="6">
    <source>
        <dbReference type="SAM" id="MobiDB-lite"/>
    </source>
</evidence>
<dbReference type="AlphaFoldDB" id="A0A9W8GPV5"/>
<organism evidence="7 8">
    <name type="scientific">Coemansia spiralis</name>
    <dbReference type="NCBI Taxonomy" id="417178"/>
    <lineage>
        <taxon>Eukaryota</taxon>
        <taxon>Fungi</taxon>
        <taxon>Fungi incertae sedis</taxon>
        <taxon>Zoopagomycota</taxon>
        <taxon>Kickxellomycotina</taxon>
        <taxon>Kickxellomycetes</taxon>
        <taxon>Kickxellales</taxon>
        <taxon>Kickxellaceae</taxon>
        <taxon>Coemansia</taxon>
    </lineage>
</organism>
<dbReference type="PROSITE" id="PS51560">
    <property type="entry name" value="SAM_MT_NNT1"/>
    <property type="match status" value="1"/>
</dbReference>
<dbReference type="Pfam" id="PF10294">
    <property type="entry name" value="Methyltransf_16"/>
    <property type="match status" value="1"/>
</dbReference>
<keyword evidence="8" id="KW-1185">Reference proteome</keyword>
<dbReference type="GO" id="GO:0005737">
    <property type="term" value="C:cytoplasm"/>
    <property type="evidence" value="ECO:0007669"/>
    <property type="project" value="UniProtKB-SubCell"/>
</dbReference>
<dbReference type="InterPro" id="IPR019410">
    <property type="entry name" value="Methyltransf_16"/>
</dbReference>
<evidence type="ECO:0000256" key="3">
    <source>
        <dbReference type="ARBA" id="ARBA00022679"/>
    </source>
</evidence>
<dbReference type="Gene3D" id="3.40.50.150">
    <property type="entry name" value="Vaccinia Virus protein VP39"/>
    <property type="match status" value="1"/>
</dbReference>
<dbReference type="InterPro" id="IPR025784">
    <property type="entry name" value="EFM7"/>
</dbReference>
<comment type="subcellular location">
    <subcellularLocation>
        <location evidence="5">Cytoplasm</location>
    </subcellularLocation>
</comment>
<comment type="caution">
    <text evidence="7">The sequence shown here is derived from an EMBL/GenBank/DDBJ whole genome shotgun (WGS) entry which is preliminary data.</text>
</comment>
<evidence type="ECO:0000256" key="4">
    <source>
        <dbReference type="ARBA" id="ARBA00022691"/>
    </source>
</evidence>
<dbReference type="Proteomes" id="UP001151516">
    <property type="component" value="Unassembled WGS sequence"/>
</dbReference>
<feature type="binding site" evidence="5">
    <location>
        <position position="149"/>
    </location>
    <ligand>
        <name>S-adenosyl-L-methionine</name>
        <dbReference type="ChEBI" id="CHEBI:59789"/>
    </ligand>
</feature>
<keyword evidence="2 5" id="KW-0489">Methyltransferase</keyword>
<dbReference type="GO" id="GO:0071885">
    <property type="term" value="F:N-terminal protein N-methyltransferase activity"/>
    <property type="evidence" value="ECO:0007669"/>
    <property type="project" value="UniProtKB-UniRule"/>
</dbReference>
<reference evidence="7" key="1">
    <citation type="submission" date="2022-07" db="EMBL/GenBank/DDBJ databases">
        <title>Phylogenomic reconstructions and comparative analyses of Kickxellomycotina fungi.</title>
        <authorList>
            <person name="Reynolds N.K."/>
            <person name="Stajich J.E."/>
            <person name="Barry K."/>
            <person name="Grigoriev I.V."/>
            <person name="Crous P."/>
            <person name="Smith M.E."/>
        </authorList>
    </citation>
    <scope>NUCLEOTIDE SEQUENCE</scope>
    <source>
        <strain evidence="7">CBS 109367</strain>
    </source>
</reference>
<accession>A0A9W8GPV5</accession>
<evidence type="ECO:0000313" key="7">
    <source>
        <dbReference type="EMBL" id="KAJ2689332.1"/>
    </source>
</evidence>
<comment type="similarity">
    <text evidence="5">Belongs to the class I-like SAM-binding methyltransferase superfamily. EFM7 family.</text>
</comment>
<keyword evidence="4 5" id="KW-0949">S-adenosyl-L-methionine</keyword>
<gene>
    <name evidence="5 7" type="primary">EFM7</name>
    <name evidence="7" type="ORF">IWW39_001570</name>
</gene>
<keyword evidence="3 5" id="KW-0808">Transferase</keyword>
<evidence type="ECO:0000256" key="1">
    <source>
        <dbReference type="ARBA" id="ARBA00022490"/>
    </source>
</evidence>
<feature type="binding site" evidence="5">
    <location>
        <position position="171"/>
    </location>
    <ligand>
        <name>S-adenosyl-L-methionine</name>
        <dbReference type="ChEBI" id="CHEBI:59789"/>
    </ligand>
</feature>
<dbReference type="GO" id="GO:0016279">
    <property type="term" value="F:protein-lysine N-methyltransferase activity"/>
    <property type="evidence" value="ECO:0007669"/>
    <property type="project" value="UniProtKB-UniRule"/>
</dbReference>
<feature type="binding site" evidence="5">
    <location>
        <begin position="92"/>
        <end position="94"/>
    </location>
    <ligand>
        <name>S-adenosyl-L-methionine</name>
        <dbReference type="ChEBI" id="CHEBI:59789"/>
    </ligand>
</feature>
<protein>
    <recommendedName>
        <fullName evidence="5">Protein N-terminal and lysine N-methyltransferase EFM7</fullName>
        <ecNumber evidence="5">2.1.1.-</ecNumber>
    </recommendedName>
    <alternativeName>
        <fullName evidence="5">Elongation factor methyltransferase 7</fullName>
    </alternativeName>
</protein>
<dbReference type="EMBL" id="JANBTX010000027">
    <property type="protein sequence ID" value="KAJ2689332.1"/>
    <property type="molecule type" value="Genomic_DNA"/>
</dbReference>
<dbReference type="InterPro" id="IPR029063">
    <property type="entry name" value="SAM-dependent_MTases_sf"/>
</dbReference>